<evidence type="ECO:0000256" key="5">
    <source>
        <dbReference type="ARBA" id="ARBA00038359"/>
    </source>
</evidence>
<feature type="transmembrane region" description="Helical" evidence="7">
    <location>
        <begin position="168"/>
        <end position="193"/>
    </location>
</feature>
<feature type="domain" description="Rhodopsin" evidence="8">
    <location>
        <begin position="22"/>
        <end position="263"/>
    </location>
</feature>
<evidence type="ECO:0000256" key="3">
    <source>
        <dbReference type="ARBA" id="ARBA00022989"/>
    </source>
</evidence>
<evidence type="ECO:0000256" key="2">
    <source>
        <dbReference type="ARBA" id="ARBA00022692"/>
    </source>
</evidence>
<dbReference type="HOGENOM" id="CLU_019101_2_2_1"/>
<feature type="transmembrane region" description="Helical" evidence="7">
    <location>
        <begin position="205"/>
        <end position="225"/>
    </location>
</feature>
<evidence type="ECO:0000256" key="6">
    <source>
        <dbReference type="SAM" id="MobiDB-lite"/>
    </source>
</evidence>
<dbReference type="Proteomes" id="UP000019484">
    <property type="component" value="Unassembled WGS sequence"/>
</dbReference>
<feature type="compositionally biased region" description="Low complexity" evidence="6">
    <location>
        <begin position="363"/>
        <end position="373"/>
    </location>
</feature>
<dbReference type="eggNOG" id="ENOG502SJ6K">
    <property type="taxonomic scope" value="Eukaryota"/>
</dbReference>
<evidence type="ECO:0000259" key="8">
    <source>
        <dbReference type="Pfam" id="PF20684"/>
    </source>
</evidence>
<comment type="caution">
    <text evidence="9">The sequence shown here is derived from an EMBL/GenBank/DDBJ whole genome shotgun (WGS) entry which is preliminary data.</text>
</comment>
<feature type="transmembrane region" description="Helical" evidence="7">
    <location>
        <begin position="9"/>
        <end position="29"/>
    </location>
</feature>
<keyword evidence="10" id="KW-1185">Reference proteome</keyword>
<sequence>MTSFKAESWIWYTATVSMIIARMVARLLHFKSVLRLQIEDVLMVFLTCLYTILIVFLNIDLDVSTNLIDPAHPVVLTPHEISERTWGSKTVLLVEQCMCAVQWGTKYCLLLLYWRLTQNLMQNMVVKGAAIYVGVTYVVMEVLYFAYWCRPFHEYWAVPTSNQQCSTALHHLILNLVFNLTSDILIMSIPLPLLLKAHLELKRKLLLVFPFSLGLFTMLCAILSKRLSFTHPYSSQWVFWYCREASTAMIVANMPYSWALIRRIFNLRSFFGDTTMDHMQGGQTRELHGYSVGAMTMDSLPITRHISGASIQSPKRFWHVLPSPLKIHGGANDSPNLHHTKTWEGGAAATDKNKEVNVETNPASSSNSSAMSALKPPQAVSTDWTLDRLYPLDDDDEIFGHPDATRRRYEG</sequence>
<dbReference type="InterPro" id="IPR049326">
    <property type="entry name" value="Rhodopsin_dom_fungi"/>
</dbReference>
<dbReference type="PANTHER" id="PTHR33048:SF110">
    <property type="entry name" value="UBID FAMILY DECARBOXYLASE"/>
    <property type="match status" value="1"/>
</dbReference>
<evidence type="ECO:0000313" key="9">
    <source>
        <dbReference type="EMBL" id="EXJ91065.1"/>
    </source>
</evidence>
<evidence type="ECO:0000256" key="4">
    <source>
        <dbReference type="ARBA" id="ARBA00023136"/>
    </source>
</evidence>
<dbReference type="AlphaFoldDB" id="W9YN10"/>
<name>W9YN10_9EURO</name>
<keyword evidence="4 7" id="KW-0472">Membrane</keyword>
<dbReference type="Pfam" id="PF20684">
    <property type="entry name" value="Fung_rhodopsin"/>
    <property type="match status" value="1"/>
</dbReference>
<feature type="transmembrane region" description="Helical" evidence="7">
    <location>
        <begin position="129"/>
        <end position="148"/>
    </location>
</feature>
<keyword evidence="3 7" id="KW-1133">Transmembrane helix</keyword>
<dbReference type="OrthoDB" id="3903189at2759"/>
<comment type="subcellular location">
    <subcellularLocation>
        <location evidence="1">Membrane</location>
        <topology evidence="1">Multi-pass membrane protein</topology>
    </subcellularLocation>
</comment>
<reference evidence="9 10" key="1">
    <citation type="submission" date="2013-03" db="EMBL/GenBank/DDBJ databases">
        <title>The Genome Sequence of Capronia coronata CBS 617.96.</title>
        <authorList>
            <consortium name="The Broad Institute Genomics Platform"/>
            <person name="Cuomo C."/>
            <person name="de Hoog S."/>
            <person name="Gorbushina A."/>
            <person name="Walker B."/>
            <person name="Young S.K."/>
            <person name="Zeng Q."/>
            <person name="Gargeya S."/>
            <person name="Fitzgerald M."/>
            <person name="Haas B."/>
            <person name="Abouelleil A."/>
            <person name="Allen A.W."/>
            <person name="Alvarado L."/>
            <person name="Arachchi H.M."/>
            <person name="Berlin A.M."/>
            <person name="Chapman S.B."/>
            <person name="Gainer-Dewar J."/>
            <person name="Goldberg J."/>
            <person name="Griggs A."/>
            <person name="Gujja S."/>
            <person name="Hansen M."/>
            <person name="Howarth C."/>
            <person name="Imamovic A."/>
            <person name="Ireland A."/>
            <person name="Larimer J."/>
            <person name="McCowan C."/>
            <person name="Murphy C."/>
            <person name="Pearson M."/>
            <person name="Poon T.W."/>
            <person name="Priest M."/>
            <person name="Roberts A."/>
            <person name="Saif S."/>
            <person name="Shea T."/>
            <person name="Sisk P."/>
            <person name="Sykes S."/>
            <person name="Wortman J."/>
            <person name="Nusbaum C."/>
            <person name="Birren B."/>
        </authorList>
    </citation>
    <scope>NUCLEOTIDE SEQUENCE [LARGE SCALE GENOMIC DNA]</scope>
    <source>
        <strain evidence="9 10">CBS 617.96</strain>
    </source>
</reference>
<evidence type="ECO:0000256" key="1">
    <source>
        <dbReference type="ARBA" id="ARBA00004141"/>
    </source>
</evidence>
<dbReference type="InterPro" id="IPR052337">
    <property type="entry name" value="SAT4-like"/>
</dbReference>
<comment type="similarity">
    <text evidence="5">Belongs to the SAT4 family.</text>
</comment>
<protein>
    <recommendedName>
        <fullName evidence="8">Rhodopsin domain-containing protein</fullName>
    </recommendedName>
</protein>
<dbReference type="STRING" id="1182541.W9YN10"/>
<dbReference type="GO" id="GO:0016020">
    <property type="term" value="C:membrane"/>
    <property type="evidence" value="ECO:0007669"/>
    <property type="project" value="UniProtKB-SubCell"/>
</dbReference>
<dbReference type="EMBL" id="AMWN01000003">
    <property type="protein sequence ID" value="EXJ91065.1"/>
    <property type="molecule type" value="Genomic_DNA"/>
</dbReference>
<dbReference type="RefSeq" id="XP_007723259.1">
    <property type="nucleotide sequence ID" value="XM_007725069.1"/>
</dbReference>
<feature type="transmembrane region" description="Helical" evidence="7">
    <location>
        <begin position="41"/>
        <end position="59"/>
    </location>
</feature>
<gene>
    <name evidence="9" type="ORF">A1O1_04172</name>
</gene>
<feature type="region of interest" description="Disordered" evidence="6">
    <location>
        <begin position="347"/>
        <end position="378"/>
    </location>
</feature>
<feature type="transmembrane region" description="Helical" evidence="7">
    <location>
        <begin position="237"/>
        <end position="261"/>
    </location>
</feature>
<accession>W9YN10</accession>
<organism evidence="9 10">
    <name type="scientific">Capronia coronata CBS 617.96</name>
    <dbReference type="NCBI Taxonomy" id="1182541"/>
    <lineage>
        <taxon>Eukaryota</taxon>
        <taxon>Fungi</taxon>
        <taxon>Dikarya</taxon>
        <taxon>Ascomycota</taxon>
        <taxon>Pezizomycotina</taxon>
        <taxon>Eurotiomycetes</taxon>
        <taxon>Chaetothyriomycetidae</taxon>
        <taxon>Chaetothyriales</taxon>
        <taxon>Herpotrichiellaceae</taxon>
        <taxon>Capronia</taxon>
    </lineage>
</organism>
<keyword evidence="2 7" id="KW-0812">Transmembrane</keyword>
<dbReference type="PANTHER" id="PTHR33048">
    <property type="entry name" value="PTH11-LIKE INTEGRAL MEMBRANE PROTEIN (AFU_ORTHOLOGUE AFUA_5G11245)"/>
    <property type="match status" value="1"/>
</dbReference>
<proteinExistence type="inferred from homology"/>
<evidence type="ECO:0000256" key="7">
    <source>
        <dbReference type="SAM" id="Phobius"/>
    </source>
</evidence>
<dbReference type="GeneID" id="19159058"/>
<evidence type="ECO:0000313" key="10">
    <source>
        <dbReference type="Proteomes" id="UP000019484"/>
    </source>
</evidence>